<dbReference type="PRINTS" id="PR00080">
    <property type="entry name" value="SDRFAMILY"/>
</dbReference>
<dbReference type="NCBIfam" id="NF009466">
    <property type="entry name" value="PRK12826.1-2"/>
    <property type="match status" value="1"/>
</dbReference>
<feature type="domain" description="Ketoreductase" evidence="2">
    <location>
        <begin position="6"/>
        <end position="189"/>
    </location>
</feature>
<dbReference type="RefSeq" id="WP_137641859.1">
    <property type="nucleotide sequence ID" value="NZ_BJEA01000003.1"/>
</dbReference>
<dbReference type="InterPro" id="IPR036291">
    <property type="entry name" value="NAD(P)-bd_dom_sf"/>
</dbReference>
<dbReference type="SUPFAM" id="SSF51735">
    <property type="entry name" value="NAD(P)-binding Rossmann-fold domains"/>
    <property type="match status" value="1"/>
</dbReference>
<evidence type="ECO:0000256" key="1">
    <source>
        <dbReference type="ARBA" id="ARBA00006484"/>
    </source>
</evidence>
<keyword evidence="3" id="KW-0560">Oxidoreductase</keyword>
<dbReference type="InterPro" id="IPR057326">
    <property type="entry name" value="KR_dom"/>
</dbReference>
<dbReference type="Pfam" id="PF13561">
    <property type="entry name" value="adh_short_C2"/>
    <property type="match status" value="1"/>
</dbReference>
<dbReference type="InterPro" id="IPR020904">
    <property type="entry name" value="Sc_DH/Rdtase_CS"/>
</dbReference>
<dbReference type="PROSITE" id="PS00061">
    <property type="entry name" value="ADH_SHORT"/>
    <property type="match status" value="1"/>
</dbReference>
<proteinExistence type="inferred from homology"/>
<dbReference type="InterPro" id="IPR050259">
    <property type="entry name" value="SDR"/>
</dbReference>
<evidence type="ECO:0000313" key="3">
    <source>
        <dbReference type="EMBL" id="MFB9770522.1"/>
    </source>
</evidence>
<dbReference type="PANTHER" id="PTHR42879">
    <property type="entry name" value="3-OXOACYL-(ACYL-CARRIER-PROTEIN) REDUCTASE"/>
    <property type="match status" value="1"/>
</dbReference>
<dbReference type="SMART" id="SM00822">
    <property type="entry name" value="PKS_KR"/>
    <property type="match status" value="1"/>
</dbReference>
<gene>
    <name evidence="3" type="primary">fabG</name>
    <name evidence="3" type="ORF">ACFFLI_11670</name>
</gene>
<dbReference type="GO" id="GO:0004316">
    <property type="term" value="F:3-oxoacyl-[acyl-carrier-protein] reductase (NADPH) activity"/>
    <property type="evidence" value="ECO:0007669"/>
    <property type="project" value="UniProtKB-EC"/>
</dbReference>
<organism evidence="3 4">
    <name type="scientific">Lactiplantibacillus modestisalitolerans</name>
    <dbReference type="NCBI Taxonomy" id="1457219"/>
    <lineage>
        <taxon>Bacteria</taxon>
        <taxon>Bacillati</taxon>
        <taxon>Bacillota</taxon>
        <taxon>Bacilli</taxon>
        <taxon>Lactobacillales</taxon>
        <taxon>Lactobacillaceae</taxon>
        <taxon>Lactiplantibacillus</taxon>
    </lineage>
</organism>
<dbReference type="PRINTS" id="PR00081">
    <property type="entry name" value="GDHRDH"/>
</dbReference>
<dbReference type="InterPro" id="IPR002347">
    <property type="entry name" value="SDR_fam"/>
</dbReference>
<name>A0ABV5WWH5_9LACO</name>
<keyword evidence="4" id="KW-1185">Reference proteome</keyword>
<dbReference type="Gene3D" id="3.40.50.720">
    <property type="entry name" value="NAD(P)-binding Rossmann-like Domain"/>
    <property type="match status" value="1"/>
</dbReference>
<comment type="similarity">
    <text evidence="1">Belongs to the short-chain dehydrogenases/reductases (SDR) family.</text>
</comment>
<reference evidence="3 4" key="1">
    <citation type="submission" date="2024-09" db="EMBL/GenBank/DDBJ databases">
        <authorList>
            <person name="Sun Q."/>
            <person name="Mori K."/>
        </authorList>
    </citation>
    <scope>NUCLEOTIDE SEQUENCE [LARGE SCALE GENOMIC DNA]</scope>
    <source>
        <strain evidence="3 4">TBRC 4576</strain>
    </source>
</reference>
<comment type="caution">
    <text evidence="3">The sequence shown here is derived from an EMBL/GenBank/DDBJ whole genome shotgun (WGS) entry which is preliminary data.</text>
</comment>
<evidence type="ECO:0000259" key="2">
    <source>
        <dbReference type="SMART" id="SM00822"/>
    </source>
</evidence>
<sequence>MTNKRPVYLVTGAAKGIGLATVQRLAPQAEHVVMNVHRPIVTEHWAALTAIYPNISQLVADVGDAKQAEQLVNETIARHGRIDGLVNNAGITRDQLVMRMSTTDFMAVLQTNLVGAFNVLKPTLKQMLRQRSGAIVNVASVIGSHGNVGQANYAASKAGLVGLTKTVAREGARRQVRCNAVAPGMIATAMTDALPEAIRQQTLTEIPLKRFGQPEEIATAIDFLLHQPYLTGQVLTVDGGMTM</sequence>
<dbReference type="EMBL" id="JBHLZY010000026">
    <property type="protein sequence ID" value="MFB9770522.1"/>
    <property type="molecule type" value="Genomic_DNA"/>
</dbReference>
<dbReference type="PANTHER" id="PTHR42879:SF2">
    <property type="entry name" value="3-OXOACYL-[ACYL-CARRIER-PROTEIN] REDUCTASE FABG"/>
    <property type="match status" value="1"/>
</dbReference>
<dbReference type="Proteomes" id="UP001589691">
    <property type="component" value="Unassembled WGS sequence"/>
</dbReference>
<dbReference type="EC" id="1.1.1.100" evidence="3"/>
<accession>A0ABV5WWH5</accession>
<protein>
    <submittedName>
        <fullName evidence="3">3-oxoacyl-ACP reductase FabG</fullName>
        <ecNumber evidence="3">1.1.1.100</ecNumber>
    </submittedName>
</protein>
<evidence type="ECO:0000313" key="4">
    <source>
        <dbReference type="Proteomes" id="UP001589691"/>
    </source>
</evidence>